<dbReference type="EMBL" id="SRYA01000004">
    <property type="protein sequence ID" value="TGY97864.1"/>
    <property type="molecule type" value="Genomic_DNA"/>
</dbReference>
<organism evidence="1 2">
    <name type="scientific">Petralouisia muris</name>
    <dbReference type="NCBI Taxonomy" id="3032872"/>
    <lineage>
        <taxon>Bacteria</taxon>
        <taxon>Bacillati</taxon>
        <taxon>Bacillota</taxon>
        <taxon>Clostridia</taxon>
        <taxon>Lachnospirales</taxon>
        <taxon>Lachnospiraceae</taxon>
        <taxon>Petralouisia</taxon>
    </lineage>
</organism>
<sequence>MGKKKTTGITEVCKRDSVTMRKGKGMDGETMRSMERVRNTLDMKDMKRAVSMEGIDLGRDRETIMTS</sequence>
<name>A0AC61S1U1_9FIRM</name>
<evidence type="ECO:0000313" key="2">
    <source>
        <dbReference type="Proteomes" id="UP000304953"/>
    </source>
</evidence>
<proteinExistence type="predicted"/>
<accession>A0AC61S1U1</accession>
<dbReference type="Proteomes" id="UP000304953">
    <property type="component" value="Unassembled WGS sequence"/>
</dbReference>
<keyword evidence="2" id="KW-1185">Reference proteome</keyword>
<comment type="caution">
    <text evidence="1">The sequence shown here is derived from an EMBL/GenBank/DDBJ whole genome shotgun (WGS) entry which is preliminary data.</text>
</comment>
<protein>
    <submittedName>
        <fullName evidence="1">Uncharacterized protein</fullName>
    </submittedName>
</protein>
<gene>
    <name evidence="1" type="ORF">E5329_03175</name>
</gene>
<reference evidence="1" key="1">
    <citation type="submission" date="2019-04" db="EMBL/GenBank/DDBJ databases">
        <title>Microbes associate with the intestines of laboratory mice.</title>
        <authorList>
            <person name="Navarre W."/>
            <person name="Wong E."/>
            <person name="Huang K."/>
            <person name="Tropini C."/>
            <person name="Ng K."/>
            <person name="Yu B."/>
        </authorList>
    </citation>
    <scope>NUCLEOTIDE SEQUENCE</scope>
    <source>
        <strain evidence="1">NM01_1-7b</strain>
    </source>
</reference>
<evidence type="ECO:0000313" key="1">
    <source>
        <dbReference type="EMBL" id="TGY97864.1"/>
    </source>
</evidence>